<dbReference type="STRING" id="1604334.SAMN05421546_0967"/>
<dbReference type="Gene3D" id="3.40.50.300">
    <property type="entry name" value="P-loop containing nucleotide triphosphate hydrolases"/>
    <property type="match status" value="1"/>
</dbReference>
<evidence type="ECO:0000313" key="8">
    <source>
        <dbReference type="Proteomes" id="UP000241788"/>
    </source>
</evidence>
<dbReference type="Gene3D" id="1.10.8.60">
    <property type="match status" value="1"/>
</dbReference>
<evidence type="ECO:0000259" key="6">
    <source>
        <dbReference type="PROSITE" id="PS50045"/>
    </source>
</evidence>
<dbReference type="GO" id="GO:0006355">
    <property type="term" value="P:regulation of DNA-templated transcription"/>
    <property type="evidence" value="ECO:0007669"/>
    <property type="project" value="InterPro"/>
</dbReference>
<dbReference type="Pfam" id="PF02954">
    <property type="entry name" value="HTH_8"/>
    <property type="match status" value="1"/>
</dbReference>
<keyword evidence="5" id="KW-0804">Transcription</keyword>
<dbReference type="InterPro" id="IPR058031">
    <property type="entry name" value="AAA_lid_NorR"/>
</dbReference>
<sequence length="447" mass="48903">MDFASATKRCLIWLGQPSTRDRQIMAAVGWNVRAIEADQTAQIGMRGNETVVVCIDTRSLDADVLSQAEQLALTHPDLPVLAIVDPRTRTDQDVQRLLRTCTADVSLPLQTNTLQRALEECSAHASSRSHGPQANAIDMLLGQSQAMLEVRARLHQYGPIALPVMICGETGTGKELAARALHELSSRAEGPFVAVNCGAMPTNLIQSELFGHERGAFTGATTRRIGHFESAHGGTIFLDEIGDLPLDAQVNLLRVLQEGSLQRVGGSQPVVVDVRVIAATHIDLHRAVDAGNFRNDLLFRLDVLRLQMPPLHKRGDDIELMAHHFLSDFRDDHPATIARGFSPAARRSMAAHAWPGNVRELLNRVRRAAVVATASMISEEDLGLDTGAQVASGLDSARVHAEHETLIETLRETGYNVSACARKLKVSRVTIYRLCRKHGLSLEQLRN</sequence>
<dbReference type="InterPro" id="IPR003593">
    <property type="entry name" value="AAA+_ATPase"/>
</dbReference>
<evidence type="ECO:0000256" key="1">
    <source>
        <dbReference type="ARBA" id="ARBA00022741"/>
    </source>
</evidence>
<dbReference type="CDD" id="cd00009">
    <property type="entry name" value="AAA"/>
    <property type="match status" value="1"/>
</dbReference>
<dbReference type="PROSITE" id="PS00688">
    <property type="entry name" value="SIGMA54_INTERACT_3"/>
    <property type="match status" value="1"/>
</dbReference>
<dbReference type="Pfam" id="PF00158">
    <property type="entry name" value="Sigma54_activat"/>
    <property type="match status" value="1"/>
</dbReference>
<dbReference type="PROSITE" id="PS50045">
    <property type="entry name" value="SIGMA54_INTERACT_4"/>
    <property type="match status" value="1"/>
</dbReference>
<dbReference type="InterPro" id="IPR002197">
    <property type="entry name" value="HTH_Fis"/>
</dbReference>
<keyword evidence="1" id="KW-0547">Nucleotide-binding</keyword>
<organism evidence="7 8">
    <name type="scientific">Solilutibacter tolerans</name>
    <dbReference type="NCBI Taxonomy" id="1604334"/>
    <lineage>
        <taxon>Bacteria</taxon>
        <taxon>Pseudomonadati</taxon>
        <taxon>Pseudomonadota</taxon>
        <taxon>Gammaproteobacteria</taxon>
        <taxon>Lysobacterales</taxon>
        <taxon>Lysobacteraceae</taxon>
        <taxon>Solilutibacter</taxon>
    </lineage>
</organism>
<accession>A0A1N6RD38</accession>
<keyword evidence="2" id="KW-0067">ATP-binding</keyword>
<evidence type="ECO:0000256" key="3">
    <source>
        <dbReference type="ARBA" id="ARBA00023015"/>
    </source>
</evidence>
<keyword evidence="3" id="KW-0805">Transcription regulation</keyword>
<dbReference type="GO" id="GO:0043565">
    <property type="term" value="F:sequence-specific DNA binding"/>
    <property type="evidence" value="ECO:0007669"/>
    <property type="project" value="InterPro"/>
</dbReference>
<dbReference type="SUPFAM" id="SSF52540">
    <property type="entry name" value="P-loop containing nucleoside triphosphate hydrolases"/>
    <property type="match status" value="1"/>
</dbReference>
<keyword evidence="8" id="KW-1185">Reference proteome</keyword>
<dbReference type="InterPro" id="IPR027417">
    <property type="entry name" value="P-loop_NTPase"/>
</dbReference>
<gene>
    <name evidence="7" type="ORF">SAMN05421546_0967</name>
</gene>
<dbReference type="Gene3D" id="1.10.10.60">
    <property type="entry name" value="Homeodomain-like"/>
    <property type="match status" value="1"/>
</dbReference>
<protein>
    <submittedName>
        <fullName evidence="7">DNA-binding transcriptional response regulator, NtrC family, contains REC, AAA-type ATPase, and a Fis-type DNA-binding domains</fullName>
    </submittedName>
</protein>
<dbReference type="InterPro" id="IPR009057">
    <property type="entry name" value="Homeodomain-like_sf"/>
</dbReference>
<dbReference type="PANTHER" id="PTHR32071">
    <property type="entry name" value="TRANSCRIPTIONAL REGULATORY PROTEIN"/>
    <property type="match status" value="1"/>
</dbReference>
<dbReference type="PANTHER" id="PTHR32071:SF120">
    <property type="entry name" value="TRANSCRIPTIONAL REGULATOR-RELATED"/>
    <property type="match status" value="1"/>
</dbReference>
<evidence type="ECO:0000256" key="4">
    <source>
        <dbReference type="ARBA" id="ARBA00023125"/>
    </source>
</evidence>
<dbReference type="Pfam" id="PF25601">
    <property type="entry name" value="AAA_lid_14"/>
    <property type="match status" value="1"/>
</dbReference>
<dbReference type="EMBL" id="FTLW01000002">
    <property type="protein sequence ID" value="SIQ26757.1"/>
    <property type="molecule type" value="Genomic_DNA"/>
</dbReference>
<dbReference type="FunFam" id="3.40.50.300:FF:000006">
    <property type="entry name" value="DNA-binding transcriptional regulator NtrC"/>
    <property type="match status" value="1"/>
</dbReference>
<dbReference type="SUPFAM" id="SSF46689">
    <property type="entry name" value="Homeodomain-like"/>
    <property type="match status" value="1"/>
</dbReference>
<dbReference type="PROSITE" id="PS00676">
    <property type="entry name" value="SIGMA54_INTERACT_2"/>
    <property type="match status" value="1"/>
</dbReference>
<keyword evidence="4 7" id="KW-0238">DNA-binding</keyword>
<dbReference type="InterPro" id="IPR002078">
    <property type="entry name" value="Sigma_54_int"/>
</dbReference>
<proteinExistence type="predicted"/>
<evidence type="ECO:0000256" key="2">
    <source>
        <dbReference type="ARBA" id="ARBA00022840"/>
    </source>
</evidence>
<reference evidence="8" key="1">
    <citation type="submission" date="2017-01" db="EMBL/GenBank/DDBJ databases">
        <authorList>
            <person name="Varghese N."/>
            <person name="Submissions S."/>
        </authorList>
    </citation>
    <scope>NUCLEOTIDE SEQUENCE [LARGE SCALE GENOMIC DNA]</scope>
    <source>
        <strain evidence="8">UM1</strain>
    </source>
</reference>
<evidence type="ECO:0000313" key="7">
    <source>
        <dbReference type="EMBL" id="SIQ26757.1"/>
    </source>
</evidence>
<feature type="domain" description="Sigma-54 factor interaction" evidence="6">
    <location>
        <begin position="140"/>
        <end position="370"/>
    </location>
</feature>
<dbReference type="OrthoDB" id="9804019at2"/>
<name>A0A1N6RD38_9GAMM</name>
<dbReference type="AlphaFoldDB" id="A0A1N6RD38"/>
<dbReference type="SMART" id="SM00382">
    <property type="entry name" value="AAA"/>
    <property type="match status" value="1"/>
</dbReference>
<dbReference type="InterPro" id="IPR025943">
    <property type="entry name" value="Sigma_54_int_dom_ATP-bd_2"/>
</dbReference>
<evidence type="ECO:0000256" key="5">
    <source>
        <dbReference type="ARBA" id="ARBA00023163"/>
    </source>
</evidence>
<dbReference type="InterPro" id="IPR025944">
    <property type="entry name" value="Sigma_54_int_dom_CS"/>
</dbReference>
<dbReference type="Proteomes" id="UP000241788">
    <property type="component" value="Unassembled WGS sequence"/>
</dbReference>
<dbReference type="GO" id="GO:0005524">
    <property type="term" value="F:ATP binding"/>
    <property type="evidence" value="ECO:0007669"/>
    <property type="project" value="UniProtKB-KW"/>
</dbReference>